<comment type="subcellular location">
    <subcellularLocation>
        <location evidence="1">Cell membrane</location>
        <topology evidence="1">Multi-pass membrane protein</topology>
    </subcellularLocation>
</comment>
<name>A0A2H0W4H1_9BACT</name>
<dbReference type="GO" id="GO:0005886">
    <property type="term" value="C:plasma membrane"/>
    <property type="evidence" value="ECO:0007669"/>
    <property type="project" value="UniProtKB-SubCell"/>
</dbReference>
<evidence type="ECO:0000256" key="6">
    <source>
        <dbReference type="SAM" id="Phobius"/>
    </source>
</evidence>
<comment type="caution">
    <text evidence="8">The sequence shown here is derived from an EMBL/GenBank/DDBJ whole genome shotgun (WGS) entry which is preliminary data.</text>
</comment>
<evidence type="ECO:0000256" key="5">
    <source>
        <dbReference type="ARBA" id="ARBA00023136"/>
    </source>
</evidence>
<dbReference type="AlphaFoldDB" id="A0A2H0W4H1"/>
<evidence type="ECO:0000256" key="4">
    <source>
        <dbReference type="ARBA" id="ARBA00022989"/>
    </source>
</evidence>
<feature type="domain" description="Polysaccharide chain length determinant N-terminal" evidence="7">
    <location>
        <begin position="10"/>
        <end position="83"/>
    </location>
</feature>
<gene>
    <name evidence="8" type="ORF">COT80_01180</name>
</gene>
<keyword evidence="2" id="KW-1003">Cell membrane</keyword>
<keyword evidence="5 6" id="KW-0472">Membrane</keyword>
<proteinExistence type="predicted"/>
<dbReference type="PANTHER" id="PTHR32309:SF31">
    <property type="entry name" value="CAPSULAR EXOPOLYSACCHARIDE FAMILY"/>
    <property type="match status" value="1"/>
</dbReference>
<dbReference type="InterPro" id="IPR003856">
    <property type="entry name" value="LPS_length_determ_N"/>
</dbReference>
<organism evidence="8 9">
    <name type="scientific">Candidatus Buchananbacteria bacterium CG10_big_fil_rev_8_21_14_0_10_33_19</name>
    <dbReference type="NCBI Taxonomy" id="1974525"/>
    <lineage>
        <taxon>Bacteria</taxon>
        <taxon>Candidatus Buchananiibacteriota</taxon>
    </lineage>
</organism>
<feature type="transmembrane region" description="Helical" evidence="6">
    <location>
        <begin position="178"/>
        <end position="196"/>
    </location>
</feature>
<dbReference type="Pfam" id="PF02706">
    <property type="entry name" value="Wzz"/>
    <property type="match status" value="1"/>
</dbReference>
<dbReference type="EMBL" id="PEZY01000005">
    <property type="protein sequence ID" value="PIS06167.1"/>
    <property type="molecule type" value="Genomic_DNA"/>
</dbReference>
<dbReference type="InterPro" id="IPR050445">
    <property type="entry name" value="Bact_polysacc_biosynth/exp"/>
</dbReference>
<keyword evidence="4 6" id="KW-1133">Transmembrane helix</keyword>
<evidence type="ECO:0000313" key="9">
    <source>
        <dbReference type="Proteomes" id="UP000229056"/>
    </source>
</evidence>
<reference evidence="9" key="1">
    <citation type="submission" date="2017-09" db="EMBL/GenBank/DDBJ databases">
        <title>Depth-based differentiation of microbial function through sediment-hosted aquifers and enrichment of novel symbionts in the deep terrestrial subsurface.</title>
        <authorList>
            <person name="Probst A.J."/>
            <person name="Ladd B."/>
            <person name="Jarett J.K."/>
            <person name="Geller-Mcgrath D.E."/>
            <person name="Sieber C.M.K."/>
            <person name="Emerson J.B."/>
            <person name="Anantharaman K."/>
            <person name="Thomas B.C."/>
            <person name="Malmstrom R."/>
            <person name="Stieglmeier M."/>
            <person name="Klingl A."/>
            <person name="Woyke T."/>
            <person name="Ryan C.M."/>
            <person name="Banfield J.F."/>
        </authorList>
    </citation>
    <scope>NUCLEOTIDE SEQUENCE [LARGE SCALE GENOMIC DNA]</scope>
</reference>
<feature type="transmembrane region" description="Helical" evidence="6">
    <location>
        <begin position="12"/>
        <end position="32"/>
    </location>
</feature>
<sequence length="240" mass="27318">MNPENIFNSKNIKTILFITVIVVIFGLVISLIQTPKYKSSAKLLVIFSQEDMNPYTSAQTSNYIAGILEEVIYSDSFIDAVFKTNFDLINDFSFSPEKKSKQWKKMVKPKLEDNKGIITIDVYHKDKEQANNFAQAISYTLITNHSLYHGSGDNVVVKMISTPSVAEKWSQPNIGQNLFLSLIAGIFAGLTFIIIFPQQEVLNFLLNRKATLKDETIVFGNATHNEKDNQDPQDKEYYNW</sequence>
<evidence type="ECO:0000256" key="2">
    <source>
        <dbReference type="ARBA" id="ARBA00022475"/>
    </source>
</evidence>
<dbReference type="Proteomes" id="UP000229056">
    <property type="component" value="Unassembled WGS sequence"/>
</dbReference>
<keyword evidence="3 6" id="KW-0812">Transmembrane</keyword>
<evidence type="ECO:0000256" key="3">
    <source>
        <dbReference type="ARBA" id="ARBA00022692"/>
    </source>
</evidence>
<evidence type="ECO:0000259" key="7">
    <source>
        <dbReference type="Pfam" id="PF02706"/>
    </source>
</evidence>
<protein>
    <recommendedName>
        <fullName evidence="7">Polysaccharide chain length determinant N-terminal domain-containing protein</fullName>
    </recommendedName>
</protein>
<dbReference type="PANTHER" id="PTHR32309">
    <property type="entry name" value="TYROSINE-PROTEIN KINASE"/>
    <property type="match status" value="1"/>
</dbReference>
<accession>A0A2H0W4H1</accession>
<evidence type="ECO:0000313" key="8">
    <source>
        <dbReference type="EMBL" id="PIS06167.1"/>
    </source>
</evidence>
<evidence type="ECO:0000256" key="1">
    <source>
        <dbReference type="ARBA" id="ARBA00004651"/>
    </source>
</evidence>